<keyword evidence="3" id="KW-1185">Reference proteome</keyword>
<evidence type="ECO:0000313" key="2">
    <source>
        <dbReference type="EMBL" id="KHL24918.1"/>
    </source>
</evidence>
<dbReference type="SUPFAM" id="SSF55729">
    <property type="entry name" value="Acyl-CoA N-acyltransferases (Nat)"/>
    <property type="match status" value="1"/>
</dbReference>
<dbReference type="Gene3D" id="3.40.630.30">
    <property type="match status" value="1"/>
</dbReference>
<accession>A0A0B2BTN0</accession>
<dbReference type="PROSITE" id="PS51186">
    <property type="entry name" value="GNAT"/>
    <property type="match status" value="1"/>
</dbReference>
<dbReference type="EMBL" id="JTDN01000002">
    <property type="protein sequence ID" value="KHL24918.1"/>
    <property type="molecule type" value="Genomic_DNA"/>
</dbReference>
<sequence length="167" mass="17975">MIRIDRLGPADLPAALRIQSAAYPPFLLEDDRAFLSRIDLSVSLCLAARRGGELLGYLLAHGWPHGSPAAVGTVLANDQPSEVLFIHDLAMASSGRGAGIGRSLVMRAFALAAEDGLRRAELIAVEGAAEYWRRLGFVEEAVAGELQAKLHAYGKLARWMTREIPAS</sequence>
<reference evidence="2 3" key="1">
    <citation type="submission" date="2014-11" db="EMBL/GenBank/DDBJ databases">
        <title>Draft genome sequence of Kirrobacter mercurialis.</title>
        <authorList>
            <person name="Coil D.A."/>
            <person name="Eisen J.A."/>
        </authorList>
    </citation>
    <scope>NUCLEOTIDE SEQUENCE [LARGE SCALE GENOMIC DNA]</scope>
    <source>
        <strain evidence="2 3">Coronado</strain>
    </source>
</reference>
<comment type="caution">
    <text evidence="2">The sequence shown here is derived from an EMBL/GenBank/DDBJ whole genome shotgun (WGS) entry which is preliminary data.</text>
</comment>
<name>A0A0B2BTN0_9SPHN</name>
<gene>
    <name evidence="2" type="ORF">PK98_13710</name>
</gene>
<dbReference type="Pfam" id="PF00583">
    <property type="entry name" value="Acetyltransf_1"/>
    <property type="match status" value="1"/>
</dbReference>
<protein>
    <submittedName>
        <fullName evidence="2">Acetyltransferase</fullName>
    </submittedName>
</protein>
<evidence type="ECO:0000259" key="1">
    <source>
        <dbReference type="PROSITE" id="PS51186"/>
    </source>
</evidence>
<dbReference type="GO" id="GO:0016747">
    <property type="term" value="F:acyltransferase activity, transferring groups other than amino-acyl groups"/>
    <property type="evidence" value="ECO:0007669"/>
    <property type="project" value="InterPro"/>
</dbReference>
<dbReference type="InterPro" id="IPR016181">
    <property type="entry name" value="Acyl_CoA_acyltransferase"/>
</dbReference>
<feature type="domain" description="N-acetyltransferase" evidence="1">
    <location>
        <begin position="2"/>
        <end position="165"/>
    </location>
</feature>
<organism evidence="2 3">
    <name type="scientific">Croceibacterium mercuriale</name>
    <dbReference type="NCBI Taxonomy" id="1572751"/>
    <lineage>
        <taxon>Bacteria</taxon>
        <taxon>Pseudomonadati</taxon>
        <taxon>Pseudomonadota</taxon>
        <taxon>Alphaproteobacteria</taxon>
        <taxon>Sphingomonadales</taxon>
        <taxon>Erythrobacteraceae</taxon>
        <taxon>Croceibacterium</taxon>
    </lineage>
</organism>
<keyword evidence="2" id="KW-0808">Transferase</keyword>
<dbReference type="AlphaFoldDB" id="A0A0B2BTN0"/>
<proteinExistence type="predicted"/>
<evidence type="ECO:0000313" key="3">
    <source>
        <dbReference type="Proteomes" id="UP000030988"/>
    </source>
</evidence>
<dbReference type="InterPro" id="IPR000182">
    <property type="entry name" value="GNAT_dom"/>
</dbReference>
<dbReference type="Proteomes" id="UP000030988">
    <property type="component" value="Unassembled WGS sequence"/>
</dbReference>
<dbReference type="CDD" id="cd04301">
    <property type="entry name" value="NAT_SF"/>
    <property type="match status" value="1"/>
</dbReference>